<sequence>MQEQEITMIDVDYPRDATHNCVSDAISMFDNFAREFRSKSFDNQTEADFGIGPVNYDVIYDEVHMVMEDEEDQLGENRKMRAASPRSKTSIPLSNIVENEKLFGEELMRFEATLLYNKKGNEDSFAGNLPAGHRAAIRMEVQENIEKQALTQNLIRYASPNRRILKEIATNLSKRGLRVNMAEAQDLGFAFWCHDGPEYDMAHDPEWWEGTSMKSCEVMSLLSRYQWEYHFSQLIRTTLGALAEFDETLRVPSSPKTSDEEMRSPRKKKRKVIASPSISFVDLGDD</sequence>
<proteinExistence type="predicted"/>
<dbReference type="EMBL" id="KJ948225">
    <property type="protein sequence ID" value="AJW31336.1"/>
    <property type="molecule type" value="Genomic_DNA"/>
</dbReference>
<dbReference type="AlphaFoldDB" id="A0A0G2SKU6"/>
<evidence type="ECO:0000313" key="3">
    <source>
        <dbReference type="EMBL" id="AJW31382.1"/>
    </source>
</evidence>
<organism evidence="3">
    <name type="scientific">Clarireedia homoeocarpa</name>
    <dbReference type="NCBI Taxonomy" id="1436886"/>
    <lineage>
        <taxon>Eukaryota</taxon>
        <taxon>Fungi</taxon>
        <taxon>Dikarya</taxon>
        <taxon>Ascomycota</taxon>
        <taxon>Pezizomycotina</taxon>
        <taxon>Leotiomycetes</taxon>
        <taxon>Helotiales</taxon>
        <taxon>Rutstroemiaceae</taxon>
        <taxon>Clarireedia</taxon>
    </lineage>
</organism>
<feature type="region of interest" description="Disordered" evidence="1">
    <location>
        <begin position="250"/>
        <end position="271"/>
    </location>
</feature>
<evidence type="ECO:0000313" key="2">
    <source>
        <dbReference type="EMBL" id="AJW31336.1"/>
    </source>
</evidence>
<name>A0A0G2SKU6_9HELO</name>
<accession>A0A0G2SKU6</accession>
<dbReference type="EMBL" id="KJ948236">
    <property type="protein sequence ID" value="AJW31382.1"/>
    <property type="molecule type" value="Genomic_DNA"/>
</dbReference>
<evidence type="ECO:0000256" key="1">
    <source>
        <dbReference type="SAM" id="MobiDB-lite"/>
    </source>
</evidence>
<protein>
    <submittedName>
        <fullName evidence="3">Putative mating-type protein</fullName>
    </submittedName>
</protein>
<reference evidence="3" key="1">
    <citation type="submission" date="2014-06" db="EMBL/GenBank/DDBJ databases">
        <title>Characterization of the Mating-Type Locus in Historical and Modern Strains of Sclerotinia homoeocarpa and Distribution of Mating Types in Modern Populations of the Fungus.</title>
        <authorList>
            <person name="Putman A.I."/>
            <person name="Tredway L.P."/>
            <person name="Carbone I."/>
        </authorList>
    </citation>
    <scope>NUCLEOTIDE SEQUENCE</scope>
    <source>
        <strain evidence="3">ATCC 10942</strain>
        <strain evidence="2">IMI 167641</strain>
    </source>
</reference>